<sequence length="143" mass="14710">LSTLAPTSLRVSASQVRFDTAYDDPSRSLATVACSDGPNGLMTKGYTTFNSLPSFPNIGAASAVTGWNSPECGTCWQLTSSDGKTINILAIDHTNNDNINNSGDGDAFVVSREAMDTLTGGNAVAVGTADVTSTQVARSLCGL</sequence>
<evidence type="ECO:0008006" key="6">
    <source>
        <dbReference type="Google" id="ProtNLM"/>
    </source>
</evidence>
<dbReference type="Gene3D" id="2.40.40.10">
    <property type="entry name" value="RlpA-like domain"/>
    <property type="match status" value="1"/>
</dbReference>
<reference evidence="4 5" key="1">
    <citation type="submission" date="2014-04" db="EMBL/GenBank/DDBJ databases">
        <title>Evolutionary Origins and Diversification of the Mycorrhizal Mutualists.</title>
        <authorList>
            <consortium name="DOE Joint Genome Institute"/>
            <consortium name="Mycorrhizal Genomics Consortium"/>
            <person name="Kohler A."/>
            <person name="Kuo A."/>
            <person name="Nagy L.G."/>
            <person name="Floudas D."/>
            <person name="Copeland A."/>
            <person name="Barry K.W."/>
            <person name="Cichocki N."/>
            <person name="Veneault-Fourrey C."/>
            <person name="LaButti K."/>
            <person name="Lindquist E.A."/>
            <person name="Lipzen A."/>
            <person name="Lundell T."/>
            <person name="Morin E."/>
            <person name="Murat C."/>
            <person name="Riley R."/>
            <person name="Ohm R."/>
            <person name="Sun H."/>
            <person name="Tunlid A."/>
            <person name="Henrissat B."/>
            <person name="Grigoriev I.V."/>
            <person name="Hibbett D.S."/>
            <person name="Martin F."/>
        </authorList>
    </citation>
    <scope>NUCLEOTIDE SEQUENCE [LARGE SCALE GENOMIC DNA]</scope>
    <source>
        <strain evidence="4 5">FD-317 M1</strain>
    </source>
</reference>
<dbReference type="Pfam" id="PF07249">
    <property type="entry name" value="Cerato-platanin"/>
    <property type="match status" value="1"/>
</dbReference>
<dbReference type="Proteomes" id="UP000053593">
    <property type="component" value="Unassembled WGS sequence"/>
</dbReference>
<dbReference type="EMBL" id="KN834781">
    <property type="protein sequence ID" value="KIK59090.1"/>
    <property type="molecule type" value="Genomic_DNA"/>
</dbReference>
<feature type="non-terminal residue" evidence="4">
    <location>
        <position position="1"/>
    </location>
</feature>
<dbReference type="HOGENOM" id="CLU_111635_0_0_1"/>
<proteinExistence type="inferred from homology"/>
<evidence type="ECO:0000256" key="2">
    <source>
        <dbReference type="ARBA" id="ARBA00010421"/>
    </source>
</evidence>
<dbReference type="SUPFAM" id="SSF50685">
    <property type="entry name" value="Barwin-like endoglucanases"/>
    <property type="match status" value="1"/>
</dbReference>
<evidence type="ECO:0000313" key="5">
    <source>
        <dbReference type="Proteomes" id="UP000053593"/>
    </source>
</evidence>
<evidence type="ECO:0000256" key="1">
    <source>
        <dbReference type="ARBA" id="ARBA00004613"/>
    </source>
</evidence>
<comment type="subcellular location">
    <subcellularLocation>
        <location evidence="1">Secreted</location>
    </subcellularLocation>
</comment>
<comment type="similarity">
    <text evidence="2">Belongs to the cerato-platanin family.</text>
</comment>
<dbReference type="OrthoDB" id="4898945at2759"/>
<protein>
    <recommendedName>
        <fullName evidence="6">Cerato-platanin</fullName>
    </recommendedName>
</protein>
<keyword evidence="3" id="KW-0964">Secreted</keyword>
<organism evidence="4 5">
    <name type="scientific">Collybiopsis luxurians FD-317 M1</name>
    <dbReference type="NCBI Taxonomy" id="944289"/>
    <lineage>
        <taxon>Eukaryota</taxon>
        <taxon>Fungi</taxon>
        <taxon>Dikarya</taxon>
        <taxon>Basidiomycota</taxon>
        <taxon>Agaricomycotina</taxon>
        <taxon>Agaricomycetes</taxon>
        <taxon>Agaricomycetidae</taxon>
        <taxon>Agaricales</taxon>
        <taxon>Marasmiineae</taxon>
        <taxon>Omphalotaceae</taxon>
        <taxon>Collybiopsis</taxon>
        <taxon>Collybiopsis luxurians</taxon>
    </lineage>
</organism>
<name>A0A0D0B6P6_9AGAR</name>
<dbReference type="GO" id="GO:0005576">
    <property type="term" value="C:extracellular region"/>
    <property type="evidence" value="ECO:0007669"/>
    <property type="project" value="UniProtKB-SubCell"/>
</dbReference>
<dbReference type="InterPro" id="IPR010829">
    <property type="entry name" value="Cerato-platanin"/>
</dbReference>
<dbReference type="CDD" id="cd22778">
    <property type="entry name" value="DPBB_CEPL-like"/>
    <property type="match status" value="1"/>
</dbReference>
<evidence type="ECO:0000313" key="4">
    <source>
        <dbReference type="EMBL" id="KIK59090.1"/>
    </source>
</evidence>
<dbReference type="InterPro" id="IPR036908">
    <property type="entry name" value="RlpA-like_sf"/>
</dbReference>
<accession>A0A0D0B6P6</accession>
<feature type="non-terminal residue" evidence="4">
    <location>
        <position position="143"/>
    </location>
</feature>
<evidence type="ECO:0000256" key="3">
    <source>
        <dbReference type="ARBA" id="ARBA00022525"/>
    </source>
</evidence>
<keyword evidence="5" id="KW-1185">Reference proteome</keyword>
<gene>
    <name evidence="4" type="ORF">GYMLUDRAFT_139795</name>
</gene>
<dbReference type="AlphaFoldDB" id="A0A0D0B6P6"/>